<keyword evidence="2" id="KW-1133">Transmembrane helix</keyword>
<keyword evidence="5" id="KW-1185">Reference proteome</keyword>
<feature type="domain" description="NACHT" evidence="3">
    <location>
        <begin position="179"/>
        <end position="329"/>
    </location>
</feature>
<keyword evidence="2" id="KW-0472">Membrane</keyword>
<dbReference type="InterPro" id="IPR007111">
    <property type="entry name" value="NACHT_NTPase"/>
</dbReference>
<evidence type="ECO:0000313" key="5">
    <source>
        <dbReference type="Proteomes" id="UP001500305"/>
    </source>
</evidence>
<feature type="transmembrane region" description="Helical" evidence="2">
    <location>
        <begin position="521"/>
        <end position="544"/>
    </location>
</feature>
<protein>
    <submittedName>
        <fullName evidence="4">NACHT domain-containing protein</fullName>
    </submittedName>
</protein>
<feature type="transmembrane region" description="Helical" evidence="2">
    <location>
        <begin position="659"/>
        <end position="681"/>
    </location>
</feature>
<feature type="transmembrane region" description="Helical" evidence="2">
    <location>
        <begin position="619"/>
        <end position="638"/>
    </location>
</feature>
<dbReference type="Gene3D" id="3.40.50.300">
    <property type="entry name" value="P-loop containing nucleotide triphosphate hydrolases"/>
    <property type="match status" value="1"/>
</dbReference>
<evidence type="ECO:0000259" key="3">
    <source>
        <dbReference type="Pfam" id="PF05729"/>
    </source>
</evidence>
<sequence>MAERAGLGVRTVQRLETGKPRDARLGTVRLVAHGLADAMGRDRDDVWQELLAAYHDKAVAVEVSSSVSHEDAPKTRGPMTERIPMPVGTGGRSIGGMLAEVADVLAHDVRRRWIREEEQRRIHDPFPLPVRWRSAAAELLDHWDNISGAPPGAVTVPLSLDGGLADIADVYRRVPSGRLVVLGGAGSGKSVLMMRFVLDFLGRRCGADPVPVVFSIGSWDPTTTALREWLVERLLRDHPNLTARAPGRRSTMAAALVDAGWILPVLDGFDEIAAGLHRAAMHELNTVSLPLLLTSRTEQFADAAKADLLRKAAGIELTDLTTADLVHYLPRAARPTGQGTRPERTSTVWDPVLDELCDRPDSPSSVQLAAVLRTPLMVMLARTLYSDTPGQDPAVLLDTVRFPAPHSLEEHLLAGFVPTVYRQRPPVRSDAASAHPHRTWDSHHAQQYLGHLARHLTQPDQRDHQDLAWWQLSGLLSLRSRILAIVLACTVVSLLSVGPVFELSPYKQGSLYESLLCGLTVGPIVGLTFGLAYGIAVTVGNIAFEPSRVRLQLPRRGRWKGGVPARRVRTASCAGLLVGAIVGLAYGPAVRLLGLVVAKDPRAPIGVTEAMLIYSLHDGFVFAMATGLALGLMAALETPVDPGAAAAPMELLAINRTTIIRQALLVAPVVAIAIAVIQRVLGSVLPGWLLESPSLWQGLFLGTDCALIATLSYILAFTSWGQWLLFTRIWLPLTGRLPWATMAFLDDAYHRGVLRQVGAVYQFRHARLQHHLSHAPHGMEQSTMAATPRQR</sequence>
<proteinExistence type="predicted"/>
<evidence type="ECO:0000256" key="1">
    <source>
        <dbReference type="SAM" id="MobiDB-lite"/>
    </source>
</evidence>
<feature type="transmembrane region" description="Helical" evidence="2">
    <location>
        <begin position="565"/>
        <end position="586"/>
    </location>
</feature>
<gene>
    <name evidence="4" type="ORF">GCM10010430_73320</name>
</gene>
<name>A0ABP5RUV2_9ACTN</name>
<organism evidence="4 5">
    <name type="scientific">Kitasatospora cystarginea</name>
    <dbReference type="NCBI Taxonomy" id="58350"/>
    <lineage>
        <taxon>Bacteria</taxon>
        <taxon>Bacillati</taxon>
        <taxon>Actinomycetota</taxon>
        <taxon>Actinomycetes</taxon>
        <taxon>Kitasatosporales</taxon>
        <taxon>Streptomycetaceae</taxon>
        <taxon>Kitasatospora</taxon>
    </lineage>
</organism>
<accession>A0ABP5RUV2</accession>
<feature type="region of interest" description="Disordered" evidence="1">
    <location>
        <begin position="65"/>
        <end position="86"/>
    </location>
</feature>
<dbReference type="InterPro" id="IPR027417">
    <property type="entry name" value="P-loop_NTPase"/>
</dbReference>
<comment type="caution">
    <text evidence="4">The sequence shown here is derived from an EMBL/GenBank/DDBJ whole genome shotgun (WGS) entry which is preliminary data.</text>
</comment>
<dbReference type="EMBL" id="BAAATR010000055">
    <property type="protein sequence ID" value="GAA2276752.1"/>
    <property type="molecule type" value="Genomic_DNA"/>
</dbReference>
<feature type="transmembrane region" description="Helical" evidence="2">
    <location>
        <begin position="482"/>
        <end position="501"/>
    </location>
</feature>
<keyword evidence="2" id="KW-0812">Transmembrane</keyword>
<dbReference type="Pfam" id="PF05729">
    <property type="entry name" value="NACHT"/>
    <property type="match status" value="1"/>
</dbReference>
<feature type="transmembrane region" description="Helical" evidence="2">
    <location>
        <begin position="701"/>
        <end position="726"/>
    </location>
</feature>
<reference evidence="5" key="1">
    <citation type="journal article" date="2019" name="Int. J. Syst. Evol. Microbiol.">
        <title>The Global Catalogue of Microorganisms (GCM) 10K type strain sequencing project: providing services to taxonomists for standard genome sequencing and annotation.</title>
        <authorList>
            <consortium name="The Broad Institute Genomics Platform"/>
            <consortium name="The Broad Institute Genome Sequencing Center for Infectious Disease"/>
            <person name="Wu L."/>
            <person name="Ma J."/>
        </authorList>
    </citation>
    <scope>NUCLEOTIDE SEQUENCE [LARGE SCALE GENOMIC DNA]</scope>
    <source>
        <strain evidence="5">JCM 7356</strain>
    </source>
</reference>
<evidence type="ECO:0000313" key="4">
    <source>
        <dbReference type="EMBL" id="GAA2276752.1"/>
    </source>
</evidence>
<evidence type="ECO:0000256" key="2">
    <source>
        <dbReference type="SAM" id="Phobius"/>
    </source>
</evidence>
<dbReference type="Proteomes" id="UP001500305">
    <property type="component" value="Unassembled WGS sequence"/>
</dbReference>